<protein>
    <submittedName>
        <fullName evidence="1">Transposase</fullName>
    </submittedName>
</protein>
<sequence>MVAYIDEFKDRFRVGPIRRMLAASLDCGFITPRGYRMFRSRPVSRMAARHEAPARD</sequence>
<evidence type="ECO:0000313" key="2">
    <source>
        <dbReference type="Proteomes" id="UP000193664"/>
    </source>
</evidence>
<proteinExistence type="predicted"/>
<feature type="non-terminal residue" evidence="1">
    <location>
        <position position="56"/>
    </location>
</feature>
<comment type="caution">
    <text evidence="1">The sequence shown here is derived from an EMBL/GenBank/DDBJ whole genome shotgun (WGS) entry which is preliminary data.</text>
</comment>
<dbReference type="AlphaFoldDB" id="A0A1X2ZGR9"/>
<reference evidence="1 2" key="1">
    <citation type="journal article" date="2016" name="Sci. Rep.">
        <title>Evaluation of genetic diversity among strains of the human gut commensal Bifidobacterium adolescentis.</title>
        <authorList>
            <person name="Duranti S."/>
            <person name="Milani C."/>
            <person name="Lugli G.A."/>
            <person name="Mancabelli L."/>
            <person name="Turroni F."/>
            <person name="Ferrario C."/>
            <person name="Mangifesta M."/>
            <person name="Viappiani A."/>
            <person name="Sanchez B."/>
            <person name="Margolles A."/>
            <person name="van Sinderen D."/>
            <person name="Ventura M."/>
        </authorList>
    </citation>
    <scope>NUCLEOTIDE SEQUENCE [LARGE SCALE GENOMIC DNA]</scope>
    <source>
        <strain evidence="1 2">AD2-8</strain>
    </source>
</reference>
<gene>
    <name evidence="1" type="ORF">AD0028_1464</name>
</gene>
<dbReference type="EMBL" id="LNKF01000006">
    <property type="protein sequence ID" value="OSG93625.1"/>
    <property type="molecule type" value="Genomic_DNA"/>
</dbReference>
<accession>A0A1X2ZGR9</accession>
<organism evidence="1 2">
    <name type="scientific">Bifidobacterium adolescentis</name>
    <dbReference type="NCBI Taxonomy" id="1680"/>
    <lineage>
        <taxon>Bacteria</taxon>
        <taxon>Bacillati</taxon>
        <taxon>Actinomycetota</taxon>
        <taxon>Actinomycetes</taxon>
        <taxon>Bifidobacteriales</taxon>
        <taxon>Bifidobacteriaceae</taxon>
        <taxon>Bifidobacterium</taxon>
    </lineage>
</organism>
<name>A0A1X2ZGR9_BIFAD</name>
<dbReference type="Proteomes" id="UP000193664">
    <property type="component" value="Unassembled WGS sequence"/>
</dbReference>
<evidence type="ECO:0000313" key="1">
    <source>
        <dbReference type="EMBL" id="OSG93625.1"/>
    </source>
</evidence>